<gene>
    <name evidence="3" type="ORF">B0H16DRAFT_1329785</name>
</gene>
<evidence type="ECO:0000313" key="3">
    <source>
        <dbReference type="EMBL" id="KAJ7730783.1"/>
    </source>
</evidence>
<organism evidence="3 4">
    <name type="scientific">Mycena metata</name>
    <dbReference type="NCBI Taxonomy" id="1033252"/>
    <lineage>
        <taxon>Eukaryota</taxon>
        <taxon>Fungi</taxon>
        <taxon>Dikarya</taxon>
        <taxon>Basidiomycota</taxon>
        <taxon>Agaricomycotina</taxon>
        <taxon>Agaricomycetes</taxon>
        <taxon>Agaricomycetidae</taxon>
        <taxon>Agaricales</taxon>
        <taxon>Marasmiineae</taxon>
        <taxon>Mycenaceae</taxon>
        <taxon>Mycena</taxon>
    </lineage>
</organism>
<accession>A0AAD7HYT6</accession>
<dbReference type="SMART" id="SM00360">
    <property type="entry name" value="RRM"/>
    <property type="match status" value="1"/>
</dbReference>
<dbReference type="PROSITE" id="PS50102">
    <property type="entry name" value="RRM"/>
    <property type="match status" value="1"/>
</dbReference>
<dbReference type="PANTHER" id="PTHR45735:SF2">
    <property type="entry name" value="CLEAVAGE STIMULATION FACTOR SUBUNIT 2"/>
    <property type="match status" value="1"/>
</dbReference>
<dbReference type="InterPro" id="IPR000504">
    <property type="entry name" value="RRM_dom"/>
</dbReference>
<evidence type="ECO:0000259" key="2">
    <source>
        <dbReference type="PROSITE" id="PS50102"/>
    </source>
</evidence>
<evidence type="ECO:0000256" key="1">
    <source>
        <dbReference type="PROSITE-ProRule" id="PRU00176"/>
    </source>
</evidence>
<reference evidence="3" key="1">
    <citation type="submission" date="2023-03" db="EMBL/GenBank/DDBJ databases">
        <title>Massive genome expansion in bonnet fungi (Mycena s.s.) driven by repeated elements and novel gene families across ecological guilds.</title>
        <authorList>
            <consortium name="Lawrence Berkeley National Laboratory"/>
            <person name="Harder C.B."/>
            <person name="Miyauchi S."/>
            <person name="Viragh M."/>
            <person name="Kuo A."/>
            <person name="Thoen E."/>
            <person name="Andreopoulos B."/>
            <person name="Lu D."/>
            <person name="Skrede I."/>
            <person name="Drula E."/>
            <person name="Henrissat B."/>
            <person name="Morin E."/>
            <person name="Kohler A."/>
            <person name="Barry K."/>
            <person name="LaButti K."/>
            <person name="Morin E."/>
            <person name="Salamov A."/>
            <person name="Lipzen A."/>
            <person name="Mereny Z."/>
            <person name="Hegedus B."/>
            <person name="Baldrian P."/>
            <person name="Stursova M."/>
            <person name="Weitz H."/>
            <person name="Taylor A."/>
            <person name="Grigoriev I.V."/>
            <person name="Nagy L.G."/>
            <person name="Martin F."/>
            <person name="Kauserud H."/>
        </authorList>
    </citation>
    <scope>NUCLEOTIDE SEQUENCE</scope>
    <source>
        <strain evidence="3">CBHHK182m</strain>
    </source>
</reference>
<dbReference type="EMBL" id="JARKIB010000157">
    <property type="protein sequence ID" value="KAJ7730783.1"/>
    <property type="molecule type" value="Genomic_DNA"/>
</dbReference>
<dbReference type="PANTHER" id="PTHR45735">
    <property type="entry name" value="CLEAVAGE STIMULATION FACTOR SUBUNIT 2"/>
    <property type="match status" value="1"/>
</dbReference>
<dbReference type="Gene3D" id="3.30.70.330">
    <property type="match status" value="1"/>
</dbReference>
<dbReference type="Pfam" id="PF00076">
    <property type="entry name" value="RRM_1"/>
    <property type="match status" value="1"/>
</dbReference>
<feature type="domain" description="RRM" evidence="2">
    <location>
        <begin position="1"/>
        <end position="75"/>
    </location>
</feature>
<sequence>VGNLPFNIEEATMVDIFETVGPVIGFRISTDLKTGKSNGHGFCDFYDKETAAAAVLRLNEICLDGRLLRVAPSYVDVGSTAQKTRFSKAELPDHSVTQTMAKKMPLEQDELTTHPTVGSRPKGNRFLATVPLGTAIAGDEHAREAITRTVAGVTDGHLIEILAQMKAFVYTHPKEARELFQHHPQLSYAIVMGLVLAYVYPPEIFTTIASPTHSQGADAHLAGYASLHPQATLSHQTNLVAPVTASWKVAGSTNVVETTEDSSIYRHSWTTDMLYGETVAQPPFYPVSGIGSTDSAHMMRAWFHIRPL</sequence>
<name>A0AAD7HYT6_9AGAR</name>
<feature type="non-terminal residue" evidence="3">
    <location>
        <position position="308"/>
    </location>
</feature>
<keyword evidence="4" id="KW-1185">Reference proteome</keyword>
<dbReference type="InterPro" id="IPR025742">
    <property type="entry name" value="CSTF2_hinge"/>
</dbReference>
<protein>
    <recommendedName>
        <fullName evidence="2">RRM domain-containing protein</fullName>
    </recommendedName>
</protein>
<dbReference type="InterPro" id="IPR035979">
    <property type="entry name" value="RBD_domain_sf"/>
</dbReference>
<comment type="caution">
    <text evidence="3">The sequence shown here is derived from an EMBL/GenBank/DDBJ whole genome shotgun (WGS) entry which is preliminary data.</text>
</comment>
<dbReference type="GO" id="GO:0003729">
    <property type="term" value="F:mRNA binding"/>
    <property type="evidence" value="ECO:0007669"/>
    <property type="project" value="TreeGrafter"/>
</dbReference>
<dbReference type="SUPFAM" id="SSF54928">
    <property type="entry name" value="RNA-binding domain, RBD"/>
    <property type="match status" value="1"/>
</dbReference>
<dbReference type="Proteomes" id="UP001215598">
    <property type="component" value="Unassembled WGS sequence"/>
</dbReference>
<dbReference type="GO" id="GO:0005847">
    <property type="term" value="C:mRNA cleavage and polyadenylation specificity factor complex"/>
    <property type="evidence" value="ECO:0007669"/>
    <property type="project" value="TreeGrafter"/>
</dbReference>
<dbReference type="AlphaFoldDB" id="A0AAD7HYT6"/>
<dbReference type="Gene3D" id="1.25.40.630">
    <property type="match status" value="1"/>
</dbReference>
<keyword evidence="1" id="KW-0694">RNA-binding</keyword>
<proteinExistence type="predicted"/>
<dbReference type="InterPro" id="IPR012677">
    <property type="entry name" value="Nucleotide-bd_a/b_plait_sf"/>
</dbReference>
<dbReference type="Pfam" id="PF14327">
    <property type="entry name" value="CSTF2_hinge"/>
    <property type="match status" value="1"/>
</dbReference>
<evidence type="ECO:0000313" key="4">
    <source>
        <dbReference type="Proteomes" id="UP001215598"/>
    </source>
</evidence>